<dbReference type="SUPFAM" id="SSF103473">
    <property type="entry name" value="MFS general substrate transporter"/>
    <property type="match status" value="1"/>
</dbReference>
<dbReference type="HOGENOM" id="CLU_001265_54_6_1"/>
<dbReference type="eggNOG" id="KOG2615">
    <property type="taxonomic scope" value="Eukaryota"/>
</dbReference>
<feature type="region of interest" description="Disordered" evidence="6">
    <location>
        <begin position="1"/>
        <end position="54"/>
    </location>
</feature>
<feature type="transmembrane region" description="Helical" evidence="7">
    <location>
        <begin position="461"/>
        <end position="480"/>
    </location>
</feature>
<evidence type="ECO:0000256" key="2">
    <source>
        <dbReference type="ARBA" id="ARBA00022448"/>
    </source>
</evidence>
<dbReference type="EMBL" id="KB445653">
    <property type="protein sequence ID" value="EMD59148.1"/>
    <property type="molecule type" value="Genomic_DNA"/>
</dbReference>
<dbReference type="KEGG" id="bsc:COCSADRAFT_152577"/>
<dbReference type="PANTHER" id="PTHR23504">
    <property type="entry name" value="MAJOR FACILITATOR SUPERFAMILY DOMAIN-CONTAINING PROTEIN 10"/>
    <property type="match status" value="1"/>
</dbReference>
<dbReference type="GO" id="GO:0022857">
    <property type="term" value="F:transmembrane transporter activity"/>
    <property type="evidence" value="ECO:0007669"/>
    <property type="project" value="InterPro"/>
</dbReference>
<dbReference type="PANTHER" id="PTHR23504:SF3">
    <property type="entry name" value="MAJOR FACILITATOR SUPERFAMILY (MFS) PROFILE DOMAIN-CONTAINING PROTEIN"/>
    <property type="match status" value="1"/>
</dbReference>
<sequence length="497" mass="54539">MSPPPSIRSRPPSINTTDENTPLLSYVEPAPIVESSDVSDQPYENEDIENRNQDEHRPLPKLQVLLLCYGGCLGPIAFFSIIPYINFMIERVGGVDKEDVGFYSGLIESLFSATQMCVMILWGKASDRYGRKPVLVISLFGMTIATLLFGLSQSIWQLALFRCFSGVFAGTVVTVRAMLSENSTKHTQARAFSFFAFSNNMGIFIGPLIGGGLERPADKFPSTFGKVQFWHDYPYALPNIVIAAVGFSAAISTLLFVKETLHTHGDAKNSKPSMSTWELLKYPGVARVLLIYNYVMLLAYTFTAVFPLAQYTPVDMGGLGFSSGLIAIFTGLNGVSQAIWLLLVFPILHKRFGTGRLLWLCALAWPILFVSIPIYNVFLRYGKTILFWATGPPMLAFFCGVSMAFTSVQLALNDISPSPETLGTLNAIAIAFQCGLRSVAPAVATSIYALSVKYNILWGQLFWLTQVALVFGLYALLPLLPAKVRGGARPKHDNGDA</sequence>
<proteinExistence type="predicted"/>
<feature type="domain" description="Major facilitator superfamily (MFS) profile" evidence="8">
    <location>
        <begin position="63"/>
        <end position="484"/>
    </location>
</feature>
<feature type="transmembrane region" description="Helical" evidence="7">
    <location>
        <begin position="101"/>
        <end position="122"/>
    </location>
</feature>
<dbReference type="RefSeq" id="XP_007704940.1">
    <property type="nucleotide sequence ID" value="XM_007706750.1"/>
</dbReference>
<feature type="transmembrane region" description="Helical" evidence="7">
    <location>
        <begin position="321"/>
        <end position="345"/>
    </location>
</feature>
<evidence type="ECO:0000313" key="9">
    <source>
        <dbReference type="EMBL" id="EMD59148.1"/>
    </source>
</evidence>
<evidence type="ECO:0000256" key="5">
    <source>
        <dbReference type="ARBA" id="ARBA00023136"/>
    </source>
</evidence>
<organism evidence="9 10">
    <name type="scientific">Cochliobolus sativus (strain ND90Pr / ATCC 201652)</name>
    <name type="common">Common root rot and spot blotch fungus</name>
    <name type="synonym">Bipolaris sorokiniana</name>
    <dbReference type="NCBI Taxonomy" id="665912"/>
    <lineage>
        <taxon>Eukaryota</taxon>
        <taxon>Fungi</taxon>
        <taxon>Dikarya</taxon>
        <taxon>Ascomycota</taxon>
        <taxon>Pezizomycotina</taxon>
        <taxon>Dothideomycetes</taxon>
        <taxon>Pleosporomycetidae</taxon>
        <taxon>Pleosporales</taxon>
        <taxon>Pleosporineae</taxon>
        <taxon>Pleosporaceae</taxon>
        <taxon>Bipolaris</taxon>
    </lineage>
</organism>
<feature type="transmembrane region" description="Helical" evidence="7">
    <location>
        <begin position="159"/>
        <end position="179"/>
    </location>
</feature>
<reference evidence="10" key="2">
    <citation type="journal article" date="2013" name="PLoS Genet.">
        <title>Comparative genome structure, secondary metabolite, and effector coding capacity across Cochliobolus pathogens.</title>
        <authorList>
            <person name="Condon B.J."/>
            <person name="Leng Y."/>
            <person name="Wu D."/>
            <person name="Bushley K.E."/>
            <person name="Ohm R.A."/>
            <person name="Otillar R."/>
            <person name="Martin J."/>
            <person name="Schackwitz W."/>
            <person name="Grimwood J."/>
            <person name="MohdZainudin N."/>
            <person name="Xue C."/>
            <person name="Wang R."/>
            <person name="Manning V.A."/>
            <person name="Dhillon B."/>
            <person name="Tu Z.J."/>
            <person name="Steffenson B.J."/>
            <person name="Salamov A."/>
            <person name="Sun H."/>
            <person name="Lowry S."/>
            <person name="LaButti K."/>
            <person name="Han J."/>
            <person name="Copeland A."/>
            <person name="Lindquist E."/>
            <person name="Barry K."/>
            <person name="Schmutz J."/>
            <person name="Baker S.E."/>
            <person name="Ciuffetti L.M."/>
            <person name="Grigoriev I.V."/>
            <person name="Zhong S."/>
            <person name="Turgeon B.G."/>
        </authorList>
    </citation>
    <scope>NUCLEOTIDE SEQUENCE [LARGE SCALE GENOMIC DNA]</scope>
    <source>
        <strain evidence="10">ND90Pr / ATCC 201652</strain>
    </source>
</reference>
<evidence type="ECO:0000256" key="7">
    <source>
        <dbReference type="SAM" id="Phobius"/>
    </source>
</evidence>
<comment type="subcellular location">
    <subcellularLocation>
        <location evidence="1">Membrane</location>
        <topology evidence="1">Multi-pass membrane protein</topology>
    </subcellularLocation>
</comment>
<keyword evidence="2" id="KW-0813">Transport</keyword>
<dbReference type="CDD" id="cd17330">
    <property type="entry name" value="MFS_SLC46_TetA_like"/>
    <property type="match status" value="1"/>
</dbReference>
<feature type="transmembrane region" description="Helical" evidence="7">
    <location>
        <begin position="191"/>
        <end position="213"/>
    </location>
</feature>
<dbReference type="InterPro" id="IPR036259">
    <property type="entry name" value="MFS_trans_sf"/>
</dbReference>
<feature type="transmembrane region" description="Helical" evidence="7">
    <location>
        <begin position="357"/>
        <end position="379"/>
    </location>
</feature>
<dbReference type="Gene3D" id="1.20.1250.20">
    <property type="entry name" value="MFS general substrate transporter like domains"/>
    <property type="match status" value="1"/>
</dbReference>
<evidence type="ECO:0000313" key="10">
    <source>
        <dbReference type="Proteomes" id="UP000016934"/>
    </source>
</evidence>
<dbReference type="GO" id="GO:0016020">
    <property type="term" value="C:membrane"/>
    <property type="evidence" value="ECO:0007669"/>
    <property type="project" value="UniProtKB-SubCell"/>
</dbReference>
<dbReference type="OMA" id="IWQMILF"/>
<dbReference type="Pfam" id="PF07690">
    <property type="entry name" value="MFS_1"/>
    <property type="match status" value="1"/>
</dbReference>
<accession>M2RVR5</accession>
<evidence type="ECO:0000256" key="1">
    <source>
        <dbReference type="ARBA" id="ARBA00004141"/>
    </source>
</evidence>
<dbReference type="GeneID" id="19131596"/>
<dbReference type="InterPro" id="IPR011701">
    <property type="entry name" value="MFS"/>
</dbReference>
<gene>
    <name evidence="9" type="ORF">COCSADRAFT_152577</name>
</gene>
<evidence type="ECO:0000259" key="8">
    <source>
        <dbReference type="PROSITE" id="PS50850"/>
    </source>
</evidence>
<dbReference type="PROSITE" id="PS50850">
    <property type="entry name" value="MFS"/>
    <property type="match status" value="1"/>
</dbReference>
<dbReference type="InterPro" id="IPR001958">
    <property type="entry name" value="Tet-R_TetA/multi-R_MdtG-like"/>
</dbReference>
<feature type="transmembrane region" description="Helical" evidence="7">
    <location>
        <begin position="385"/>
        <end position="412"/>
    </location>
</feature>
<evidence type="ECO:0000256" key="4">
    <source>
        <dbReference type="ARBA" id="ARBA00022989"/>
    </source>
</evidence>
<keyword evidence="3 7" id="KW-0812">Transmembrane</keyword>
<keyword evidence="4 7" id="KW-1133">Transmembrane helix</keyword>
<keyword evidence="10" id="KW-1185">Reference proteome</keyword>
<evidence type="ECO:0000256" key="3">
    <source>
        <dbReference type="ARBA" id="ARBA00022692"/>
    </source>
</evidence>
<dbReference type="AlphaFoldDB" id="M2RVR5"/>
<feature type="transmembrane region" description="Helical" evidence="7">
    <location>
        <begin position="134"/>
        <end position="153"/>
    </location>
</feature>
<dbReference type="PRINTS" id="PR01035">
    <property type="entry name" value="TCRTETA"/>
</dbReference>
<dbReference type="Proteomes" id="UP000016934">
    <property type="component" value="Unassembled WGS sequence"/>
</dbReference>
<keyword evidence="5 7" id="KW-0472">Membrane</keyword>
<dbReference type="InterPro" id="IPR020846">
    <property type="entry name" value="MFS_dom"/>
</dbReference>
<feature type="transmembrane region" description="Helical" evidence="7">
    <location>
        <begin position="64"/>
        <end position="89"/>
    </location>
</feature>
<protein>
    <recommendedName>
        <fullName evidence="8">Major facilitator superfamily (MFS) profile domain-containing protein</fullName>
    </recommendedName>
</protein>
<reference evidence="9 10" key="1">
    <citation type="journal article" date="2012" name="PLoS Pathog.">
        <title>Diverse lifestyles and strategies of plant pathogenesis encoded in the genomes of eighteen Dothideomycetes fungi.</title>
        <authorList>
            <person name="Ohm R.A."/>
            <person name="Feau N."/>
            <person name="Henrissat B."/>
            <person name="Schoch C.L."/>
            <person name="Horwitz B.A."/>
            <person name="Barry K.W."/>
            <person name="Condon B.J."/>
            <person name="Copeland A.C."/>
            <person name="Dhillon B."/>
            <person name="Glaser F."/>
            <person name="Hesse C.N."/>
            <person name="Kosti I."/>
            <person name="LaButti K."/>
            <person name="Lindquist E.A."/>
            <person name="Lucas S."/>
            <person name="Salamov A.A."/>
            <person name="Bradshaw R.E."/>
            <person name="Ciuffetti L."/>
            <person name="Hamelin R.C."/>
            <person name="Kema G.H.J."/>
            <person name="Lawrence C."/>
            <person name="Scott J.A."/>
            <person name="Spatafora J.W."/>
            <person name="Turgeon B.G."/>
            <person name="de Wit P.J.G.M."/>
            <person name="Zhong S."/>
            <person name="Goodwin S.B."/>
            <person name="Grigoriev I.V."/>
        </authorList>
    </citation>
    <scope>NUCLEOTIDE SEQUENCE [LARGE SCALE GENOMIC DNA]</scope>
    <source>
        <strain evidence="10">ND90Pr / ATCC 201652</strain>
    </source>
</reference>
<name>M2RVR5_COCSN</name>
<feature type="transmembrane region" description="Helical" evidence="7">
    <location>
        <begin position="289"/>
        <end position="309"/>
    </location>
</feature>
<dbReference type="OrthoDB" id="419616at2759"/>
<feature type="transmembrane region" description="Helical" evidence="7">
    <location>
        <begin position="233"/>
        <end position="257"/>
    </location>
</feature>
<evidence type="ECO:0000256" key="6">
    <source>
        <dbReference type="SAM" id="MobiDB-lite"/>
    </source>
</evidence>